<name>A0ABY8VTX5_9MYCO</name>
<dbReference type="Pfam" id="PF16877">
    <property type="entry name" value="DUF5078"/>
    <property type="match status" value="1"/>
</dbReference>
<feature type="chain" id="PRO_5045819566" evidence="1">
    <location>
        <begin position="22"/>
        <end position="175"/>
    </location>
</feature>
<gene>
    <name evidence="2" type="ORF">PT015_16470</name>
</gene>
<protein>
    <submittedName>
        <fullName evidence="2">DUF5078 domain-containing protein</fullName>
    </submittedName>
</protein>
<proteinExistence type="predicted"/>
<keyword evidence="3" id="KW-1185">Reference proteome</keyword>
<reference evidence="2 3" key="1">
    <citation type="journal article" date="2023" name="Microbiol. Resour. Announc.">
        <title>Complete Genome Sequence of Mycobacterium wuenschmanii, a novel Nontuberculous Mycobacterium Isolated from a captive population of Amazon Milk Frogs.</title>
        <authorList>
            <person name="Hicks J."/>
            <person name="Zeineldin M."/>
            <person name="Ward H."/>
            <person name="Wuenschmann A."/>
            <person name="Camp P."/>
            <person name="Farrell D."/>
            <person name="Lehman K."/>
            <person name="Thacker T."/>
            <person name="Cuthbert E."/>
        </authorList>
    </citation>
    <scope>NUCLEOTIDE SEQUENCE [LARGE SCALE GENOMIC DNA]</scope>
    <source>
        <strain evidence="2 3">Wuenschmanii</strain>
    </source>
</reference>
<feature type="signal peptide" evidence="1">
    <location>
        <begin position="1"/>
        <end position="21"/>
    </location>
</feature>
<evidence type="ECO:0000313" key="3">
    <source>
        <dbReference type="Proteomes" id="UP001236585"/>
    </source>
</evidence>
<accession>A0ABY8VTX5</accession>
<keyword evidence="1" id="KW-0732">Signal</keyword>
<organism evidence="2 3">
    <name type="scientific">Candidatus Mycobacterium wuenschmannii</name>
    <dbReference type="NCBI Taxonomy" id="3027808"/>
    <lineage>
        <taxon>Bacteria</taxon>
        <taxon>Bacillati</taxon>
        <taxon>Actinomycetota</taxon>
        <taxon>Actinomycetes</taxon>
        <taxon>Mycobacteriales</taxon>
        <taxon>Mycobacteriaceae</taxon>
        <taxon>Mycobacterium</taxon>
    </lineage>
</organism>
<dbReference type="Proteomes" id="UP001236585">
    <property type="component" value="Chromosome"/>
</dbReference>
<dbReference type="InterPro" id="IPR031702">
    <property type="entry name" value="DUF5078"/>
</dbReference>
<evidence type="ECO:0000256" key="1">
    <source>
        <dbReference type="SAM" id="SignalP"/>
    </source>
</evidence>
<evidence type="ECO:0000313" key="2">
    <source>
        <dbReference type="EMBL" id="WIM86485.1"/>
    </source>
</evidence>
<dbReference type="RefSeq" id="WP_285185845.1">
    <property type="nucleotide sequence ID" value="NZ_CP126981.1"/>
</dbReference>
<dbReference type="EMBL" id="CP126981">
    <property type="protein sequence ID" value="WIM86485.1"/>
    <property type="molecule type" value="Genomic_DNA"/>
</dbReference>
<sequence>MRLYRLSLAVRAGLAALALGAAVFAVPTAFPRLASADPGDPIGPGFTPCNGCSQNDSTEDFPIPRRMISTTCDAEQLMAAARDFAPVYYQRYMIDYNNHQNVAQDVQNKVHWFYSLSAADRRAYSANFYAPQINPLNLAWPNHMKLFFNNKGVVAKETENCQNYPKGDMSLWQWS</sequence>